<reference evidence="1 2" key="1">
    <citation type="submission" date="2019-05" db="EMBL/GenBank/DDBJ databases">
        <title>Another draft genome of Portunus trituberculatus and its Hox gene families provides insights of decapod evolution.</title>
        <authorList>
            <person name="Jeong J.-H."/>
            <person name="Song I."/>
            <person name="Kim S."/>
            <person name="Choi T."/>
            <person name="Kim D."/>
            <person name="Ryu S."/>
            <person name="Kim W."/>
        </authorList>
    </citation>
    <scope>NUCLEOTIDE SEQUENCE [LARGE SCALE GENOMIC DNA]</scope>
    <source>
        <tissue evidence="1">Muscle</tissue>
    </source>
</reference>
<proteinExistence type="predicted"/>
<dbReference type="EMBL" id="VSRR010013207">
    <property type="protein sequence ID" value="MPC55473.1"/>
    <property type="molecule type" value="Genomic_DNA"/>
</dbReference>
<comment type="caution">
    <text evidence="1">The sequence shown here is derived from an EMBL/GenBank/DDBJ whole genome shotgun (WGS) entry which is preliminary data.</text>
</comment>
<gene>
    <name evidence="1" type="ORF">E2C01_049411</name>
</gene>
<organism evidence="1 2">
    <name type="scientific">Portunus trituberculatus</name>
    <name type="common">Swimming crab</name>
    <name type="synonym">Neptunus trituberculatus</name>
    <dbReference type="NCBI Taxonomy" id="210409"/>
    <lineage>
        <taxon>Eukaryota</taxon>
        <taxon>Metazoa</taxon>
        <taxon>Ecdysozoa</taxon>
        <taxon>Arthropoda</taxon>
        <taxon>Crustacea</taxon>
        <taxon>Multicrustacea</taxon>
        <taxon>Malacostraca</taxon>
        <taxon>Eumalacostraca</taxon>
        <taxon>Eucarida</taxon>
        <taxon>Decapoda</taxon>
        <taxon>Pleocyemata</taxon>
        <taxon>Brachyura</taxon>
        <taxon>Eubrachyura</taxon>
        <taxon>Portunoidea</taxon>
        <taxon>Portunidae</taxon>
        <taxon>Portuninae</taxon>
        <taxon>Portunus</taxon>
    </lineage>
</organism>
<accession>A0A5B7GDW3</accession>
<name>A0A5B7GDW3_PORTR</name>
<dbReference type="Proteomes" id="UP000324222">
    <property type="component" value="Unassembled WGS sequence"/>
</dbReference>
<evidence type="ECO:0000313" key="1">
    <source>
        <dbReference type="EMBL" id="MPC55473.1"/>
    </source>
</evidence>
<sequence length="73" mass="8199">MEEFMNAFHESYKWRLNLAVEVQPYVHSVDVVTGAGTGLHYGPSSLSWEELTQYSASWHSVTETLATGDYSEA</sequence>
<dbReference type="AlphaFoldDB" id="A0A5B7GDW3"/>
<keyword evidence="2" id="KW-1185">Reference proteome</keyword>
<protein>
    <submittedName>
        <fullName evidence="1">Uncharacterized protein</fullName>
    </submittedName>
</protein>
<evidence type="ECO:0000313" key="2">
    <source>
        <dbReference type="Proteomes" id="UP000324222"/>
    </source>
</evidence>